<dbReference type="PANTHER" id="PTHR46401">
    <property type="entry name" value="GLYCOSYLTRANSFERASE WBBK-RELATED"/>
    <property type="match status" value="1"/>
</dbReference>
<organism evidence="2 3">
    <name type="scientific">Scopulibacillus cellulosilyticus</name>
    <dbReference type="NCBI Taxonomy" id="2665665"/>
    <lineage>
        <taxon>Bacteria</taxon>
        <taxon>Bacillati</taxon>
        <taxon>Bacillota</taxon>
        <taxon>Bacilli</taxon>
        <taxon>Bacillales</taxon>
        <taxon>Sporolactobacillaceae</taxon>
        <taxon>Scopulibacillus</taxon>
    </lineage>
</organism>
<accession>A0ABW2Q049</accession>
<proteinExistence type="predicted"/>
<sequence>MKEKILFISTIFPYPTDNGKKVVLGGLLEYLINNYNVSYVVIDSSEFIQYKDINMYSIEKPSNLNKLYNLFYFTVLKRKKTIQESMLYSKRILKELNRIIKSIRPDTIIFDTLRTGQYKLELEIDFNIKNILYLDDLFSIRYEKMLEVMDQKNVELEAIGNFKRFIPPLFHSILKVDFVQRKALSMERKLITKRENNLVNYFNSNLLINPDEVKLLKKRSRRDNIYEIKPNLRKVQTICREFNGDPKFLFLGSLNIPHNKVSLLYFLNSQLEKILKIIPDFKLVIIGKHPSEELIDLSEKYNQNIEIKGFVENLGEVFHDACALLIPLLFGSGVKLKTIEALNFGIPIISTSYGTEGINLKNGVQAIIEDDLNKYPELMKRLCDKSLNQKLSLESKEFFKNNYSRNIIEQHYYDLLNK</sequence>
<keyword evidence="1" id="KW-0808">Transferase</keyword>
<dbReference type="Pfam" id="PF13692">
    <property type="entry name" value="Glyco_trans_1_4"/>
    <property type="match status" value="1"/>
</dbReference>
<evidence type="ECO:0000313" key="2">
    <source>
        <dbReference type="EMBL" id="MFC7393008.1"/>
    </source>
</evidence>
<dbReference type="EMBL" id="JBHTCO010000007">
    <property type="protein sequence ID" value="MFC7393008.1"/>
    <property type="molecule type" value="Genomic_DNA"/>
</dbReference>
<gene>
    <name evidence="2" type="ORF">ACFQRG_08430</name>
</gene>
<comment type="caution">
    <text evidence="2">The sequence shown here is derived from an EMBL/GenBank/DDBJ whole genome shotgun (WGS) entry which is preliminary data.</text>
</comment>
<evidence type="ECO:0000256" key="1">
    <source>
        <dbReference type="ARBA" id="ARBA00022679"/>
    </source>
</evidence>
<protein>
    <submittedName>
        <fullName evidence="2">Glycosyltransferase</fullName>
    </submittedName>
</protein>
<reference evidence="3" key="1">
    <citation type="journal article" date="2019" name="Int. J. Syst. Evol. Microbiol.">
        <title>The Global Catalogue of Microorganisms (GCM) 10K type strain sequencing project: providing services to taxonomists for standard genome sequencing and annotation.</title>
        <authorList>
            <consortium name="The Broad Institute Genomics Platform"/>
            <consortium name="The Broad Institute Genome Sequencing Center for Infectious Disease"/>
            <person name="Wu L."/>
            <person name="Ma J."/>
        </authorList>
    </citation>
    <scope>NUCLEOTIDE SEQUENCE [LARGE SCALE GENOMIC DNA]</scope>
    <source>
        <strain evidence="3">CGMCC 1.16305</strain>
    </source>
</reference>
<dbReference type="SUPFAM" id="SSF53756">
    <property type="entry name" value="UDP-Glycosyltransferase/glycogen phosphorylase"/>
    <property type="match status" value="1"/>
</dbReference>
<dbReference type="Gene3D" id="3.40.50.2000">
    <property type="entry name" value="Glycogen Phosphorylase B"/>
    <property type="match status" value="1"/>
</dbReference>
<dbReference type="RefSeq" id="WP_380965444.1">
    <property type="nucleotide sequence ID" value="NZ_JBHTCO010000007.1"/>
</dbReference>
<dbReference type="PANTHER" id="PTHR46401:SF2">
    <property type="entry name" value="GLYCOSYLTRANSFERASE WBBK-RELATED"/>
    <property type="match status" value="1"/>
</dbReference>
<dbReference type="Proteomes" id="UP001596505">
    <property type="component" value="Unassembled WGS sequence"/>
</dbReference>
<evidence type="ECO:0000313" key="3">
    <source>
        <dbReference type="Proteomes" id="UP001596505"/>
    </source>
</evidence>
<name>A0ABW2Q049_9BACL</name>
<keyword evidence="3" id="KW-1185">Reference proteome</keyword>